<dbReference type="EMBL" id="CAJNOK010044648">
    <property type="protein sequence ID" value="CAF1575349.1"/>
    <property type="molecule type" value="Genomic_DNA"/>
</dbReference>
<dbReference type="InterPro" id="IPR033227">
    <property type="entry name" value="CAPS"/>
</dbReference>
<protein>
    <submittedName>
        <fullName evidence="1">Uncharacterized protein</fullName>
    </submittedName>
</protein>
<dbReference type="PANTHER" id="PTHR12166">
    <property type="entry name" value="CALCIUM-DEPENDENT SECRETION ACTIVATOR"/>
    <property type="match status" value="1"/>
</dbReference>
<evidence type="ECO:0000313" key="3">
    <source>
        <dbReference type="Proteomes" id="UP000677228"/>
    </source>
</evidence>
<dbReference type="GO" id="GO:0016079">
    <property type="term" value="P:synaptic vesicle exocytosis"/>
    <property type="evidence" value="ECO:0007669"/>
    <property type="project" value="InterPro"/>
</dbReference>
<comment type="caution">
    <text evidence="1">The sequence shown here is derived from an EMBL/GenBank/DDBJ whole genome shotgun (WGS) entry which is preliminary data.</text>
</comment>
<feature type="non-terminal residue" evidence="1">
    <location>
        <position position="1"/>
    </location>
</feature>
<evidence type="ECO:0000313" key="1">
    <source>
        <dbReference type="EMBL" id="CAF1575349.1"/>
    </source>
</evidence>
<sequence>RRYVRDGLFFASYMLYSDRSKKLGFNEYIQSDPCKFEHHDIFKYLQTATLDFQLSDLNCSLGWLSPGQSYVLQGNYPKC</sequence>
<evidence type="ECO:0000313" key="2">
    <source>
        <dbReference type="EMBL" id="CAF4371945.1"/>
    </source>
</evidence>
<dbReference type="EMBL" id="CAJOBA010067560">
    <property type="protein sequence ID" value="CAF4371945.1"/>
    <property type="molecule type" value="Genomic_DNA"/>
</dbReference>
<proteinExistence type="predicted"/>
<reference evidence="1" key="1">
    <citation type="submission" date="2021-02" db="EMBL/GenBank/DDBJ databases">
        <authorList>
            <person name="Nowell W R."/>
        </authorList>
    </citation>
    <scope>NUCLEOTIDE SEQUENCE</scope>
</reference>
<organism evidence="1 3">
    <name type="scientific">Didymodactylos carnosus</name>
    <dbReference type="NCBI Taxonomy" id="1234261"/>
    <lineage>
        <taxon>Eukaryota</taxon>
        <taxon>Metazoa</taxon>
        <taxon>Spiralia</taxon>
        <taxon>Gnathifera</taxon>
        <taxon>Rotifera</taxon>
        <taxon>Eurotatoria</taxon>
        <taxon>Bdelloidea</taxon>
        <taxon>Philodinida</taxon>
        <taxon>Philodinidae</taxon>
        <taxon>Didymodactylos</taxon>
    </lineage>
</organism>
<name>A0A8S2FWM2_9BILA</name>
<dbReference type="GO" id="GO:0098793">
    <property type="term" value="C:presynapse"/>
    <property type="evidence" value="ECO:0007669"/>
    <property type="project" value="GOC"/>
</dbReference>
<dbReference type="GO" id="GO:1990504">
    <property type="term" value="P:dense core granule exocytosis"/>
    <property type="evidence" value="ECO:0007669"/>
    <property type="project" value="InterPro"/>
</dbReference>
<dbReference type="Proteomes" id="UP000677228">
    <property type="component" value="Unassembled WGS sequence"/>
</dbReference>
<dbReference type="AlphaFoldDB" id="A0A8S2FWM2"/>
<accession>A0A8S2FWM2</accession>
<dbReference type="PANTHER" id="PTHR12166:SF8">
    <property type="entry name" value="CALCIUM-DEPENDENT SECRETION ACTIVATOR"/>
    <property type="match status" value="1"/>
</dbReference>
<dbReference type="Proteomes" id="UP000682733">
    <property type="component" value="Unassembled WGS sequence"/>
</dbReference>
<gene>
    <name evidence="1" type="ORF">OVA965_LOCUS40626</name>
    <name evidence="2" type="ORF">TMI583_LOCUS42094</name>
</gene>